<organism evidence="12">
    <name type="scientific">Schmidtea mediterranea</name>
    <name type="common">Freshwater planarian flatworm</name>
    <dbReference type="NCBI Taxonomy" id="79327"/>
    <lineage>
        <taxon>Eukaryota</taxon>
        <taxon>Metazoa</taxon>
        <taxon>Spiralia</taxon>
        <taxon>Lophotrochozoa</taxon>
        <taxon>Platyhelminthes</taxon>
        <taxon>Rhabditophora</taxon>
        <taxon>Seriata</taxon>
        <taxon>Tricladida</taxon>
        <taxon>Continenticola</taxon>
        <taxon>Geoplanoidea</taxon>
        <taxon>Dugesiidae</taxon>
        <taxon>Schmidtea</taxon>
    </lineage>
</organism>
<dbReference type="PANTHER" id="PTHR12548">
    <property type="entry name" value="TRANSCRIPTION FACTOR DP"/>
    <property type="match status" value="1"/>
</dbReference>
<sequence>MPNYHCRMSNVYKTNGLRKYARSVCDKVKEKGTTTYSEVADELVHEYAAEHPMIPAQQLHYIQKNIRRRVYDALNVLMALKVLDKEKKEIKWKGLPVNLLEECKQLEEEKAKKTELLQQRVEELSELVLQLISYKNLVGRNRQREKECIAPQANERIKLPFLVITTNNSTIIDCNISPEKLEYMFTFDQPFEMQDEFQTLKQSGFTLRLGTSQCTESQYKRCLELVPNTLRFYVEAIYQQRPAIVPDFVSLHRRNMVAAAQARSNKTLSSVNNSGHNSFLQIGGGSGGGGNSQNYHHRNNTSSSSAYWSEQHESPSLMTTDKHYESQKRFNSASNTSWADHSVGEPLQKYRLSLNPSHNFSGVNSSSYDTKFLNQPHELEDEIEVMDEEADFPSD</sequence>
<dbReference type="InterPro" id="IPR014889">
    <property type="entry name" value="Transc_factor_DP_C"/>
</dbReference>
<evidence type="ECO:0000256" key="8">
    <source>
        <dbReference type="SAM" id="Coils"/>
    </source>
</evidence>
<keyword evidence="8" id="KW-0175">Coiled coil</keyword>
<dbReference type="InterPro" id="IPR038168">
    <property type="entry name" value="TF_DP_C_sf"/>
</dbReference>
<evidence type="ECO:0000256" key="3">
    <source>
        <dbReference type="ARBA" id="ARBA00023015"/>
    </source>
</evidence>
<dbReference type="InterPro" id="IPR003316">
    <property type="entry name" value="E2F_WHTH_DNA-bd_dom"/>
</dbReference>
<feature type="compositionally biased region" description="Polar residues" evidence="9">
    <location>
        <begin position="329"/>
        <end position="339"/>
    </location>
</feature>
<feature type="compositionally biased region" description="Polar residues" evidence="9">
    <location>
        <begin position="300"/>
        <end position="319"/>
    </location>
</feature>
<evidence type="ECO:0000256" key="1">
    <source>
        <dbReference type="ARBA" id="ARBA00004123"/>
    </source>
</evidence>
<dbReference type="Gene3D" id="1.20.140.80">
    <property type="entry name" value="Transcription factor DP"/>
    <property type="match status" value="1"/>
</dbReference>
<evidence type="ECO:0000259" key="11">
    <source>
        <dbReference type="SMART" id="SM01372"/>
    </source>
</evidence>
<feature type="compositionally biased region" description="Polar residues" evidence="9">
    <location>
        <begin position="268"/>
        <end position="280"/>
    </location>
</feature>
<keyword evidence="5 7" id="KW-0804">Transcription</keyword>
<feature type="domain" description="Transcription factor DP C-terminal" evidence="10">
    <location>
        <begin position="101"/>
        <end position="244"/>
    </location>
</feature>
<dbReference type="GO" id="GO:0000981">
    <property type="term" value="F:DNA-binding transcription factor activity, RNA polymerase II-specific"/>
    <property type="evidence" value="ECO:0007669"/>
    <property type="project" value="TreeGrafter"/>
</dbReference>
<dbReference type="InterPro" id="IPR037241">
    <property type="entry name" value="E2F-DP_heterodim"/>
</dbReference>
<reference evidence="12" key="1">
    <citation type="journal article" date="2012" name="Dev. Biol.">
        <title>The Retinoblastoma pathway regulates stem cell proliferation in freshwater planarians.</title>
        <authorList>
            <person name="Zhu S.J."/>
            <person name="Pearson B.J."/>
        </authorList>
    </citation>
    <scope>NUCLEOTIDE SEQUENCE</scope>
    <source>
        <strain evidence="12">CIW4</strain>
    </source>
</reference>
<dbReference type="GO" id="GO:0051726">
    <property type="term" value="P:regulation of cell cycle"/>
    <property type="evidence" value="ECO:0007669"/>
    <property type="project" value="InterPro"/>
</dbReference>
<evidence type="ECO:0000256" key="7">
    <source>
        <dbReference type="RuleBase" id="RU003796"/>
    </source>
</evidence>
<evidence type="ECO:0000256" key="2">
    <source>
        <dbReference type="ARBA" id="ARBA00010940"/>
    </source>
</evidence>
<dbReference type="PANTHER" id="PTHR12548:SF9">
    <property type="entry name" value="TRANSCRIPTION FACTOR DP"/>
    <property type="match status" value="1"/>
</dbReference>
<comment type="subcellular location">
    <subcellularLocation>
        <location evidence="1 7">Nucleus</location>
    </subcellularLocation>
</comment>
<dbReference type="GO" id="GO:0000977">
    <property type="term" value="F:RNA polymerase II transcription regulatory region sequence-specific DNA binding"/>
    <property type="evidence" value="ECO:0007669"/>
    <property type="project" value="TreeGrafter"/>
</dbReference>
<dbReference type="SMART" id="SM01372">
    <property type="entry name" value="E2F_TDP"/>
    <property type="match status" value="1"/>
</dbReference>
<keyword evidence="3 7" id="KW-0805">Transcription regulation</keyword>
<accession>K9MWB5</accession>
<dbReference type="SMART" id="SM01138">
    <property type="entry name" value="DP"/>
    <property type="match status" value="1"/>
</dbReference>
<evidence type="ECO:0000259" key="10">
    <source>
        <dbReference type="SMART" id="SM01138"/>
    </source>
</evidence>
<dbReference type="CDD" id="cd14458">
    <property type="entry name" value="DP_DD"/>
    <property type="match status" value="1"/>
</dbReference>
<dbReference type="SUPFAM" id="SSF46785">
    <property type="entry name" value="Winged helix' DNA-binding domain"/>
    <property type="match status" value="1"/>
</dbReference>
<dbReference type="FunFam" id="1.10.10.10:FF:000360">
    <property type="entry name" value="Transcription factor Dp-1, a"/>
    <property type="match status" value="1"/>
</dbReference>
<feature type="domain" description="E2F/DP family winged-helix DNA-binding" evidence="11">
    <location>
        <begin position="12"/>
        <end position="94"/>
    </location>
</feature>
<evidence type="ECO:0000256" key="4">
    <source>
        <dbReference type="ARBA" id="ARBA00023125"/>
    </source>
</evidence>
<dbReference type="GO" id="GO:0005667">
    <property type="term" value="C:transcription regulator complex"/>
    <property type="evidence" value="ECO:0007669"/>
    <property type="project" value="InterPro"/>
</dbReference>
<evidence type="ECO:0000313" key="12">
    <source>
        <dbReference type="EMBL" id="AFY07419.1"/>
    </source>
</evidence>
<evidence type="ECO:0000256" key="9">
    <source>
        <dbReference type="SAM" id="MobiDB-lite"/>
    </source>
</evidence>
<dbReference type="InterPro" id="IPR015648">
    <property type="entry name" value="Transcrpt_fac_DP"/>
</dbReference>
<feature type="region of interest" description="Disordered" evidence="9">
    <location>
        <begin position="268"/>
        <end position="340"/>
    </location>
</feature>
<keyword evidence="4 7" id="KW-0238">DNA-binding</keyword>
<dbReference type="Pfam" id="PF08781">
    <property type="entry name" value="DP"/>
    <property type="match status" value="1"/>
</dbReference>
<dbReference type="InterPro" id="IPR036390">
    <property type="entry name" value="WH_DNA-bd_sf"/>
</dbReference>
<evidence type="ECO:0000256" key="6">
    <source>
        <dbReference type="ARBA" id="ARBA00023242"/>
    </source>
</evidence>
<dbReference type="AlphaFoldDB" id="K9MWB5"/>
<dbReference type="Pfam" id="PF02319">
    <property type="entry name" value="WHD_E2F_TDP"/>
    <property type="match status" value="1"/>
</dbReference>
<dbReference type="InterPro" id="IPR036388">
    <property type="entry name" value="WH-like_DNA-bd_sf"/>
</dbReference>
<gene>
    <name evidence="12" type="primary">Dp</name>
</gene>
<dbReference type="GO" id="GO:0005634">
    <property type="term" value="C:nucleus"/>
    <property type="evidence" value="ECO:0007669"/>
    <property type="project" value="UniProtKB-SubCell"/>
</dbReference>
<proteinExistence type="evidence at transcript level"/>
<dbReference type="EMBL" id="JX967268">
    <property type="protein sequence ID" value="AFY07419.1"/>
    <property type="molecule type" value="mRNA"/>
</dbReference>
<keyword evidence="6 7" id="KW-0539">Nucleus</keyword>
<protein>
    <submittedName>
        <fullName evidence="12">E2F dimerization protein</fullName>
    </submittedName>
</protein>
<comment type="similarity">
    <text evidence="2 7">Belongs to the E2F/DP family.</text>
</comment>
<feature type="coiled-coil region" evidence="8">
    <location>
        <begin position="99"/>
        <end position="126"/>
    </location>
</feature>
<feature type="compositionally biased region" description="Gly residues" evidence="9">
    <location>
        <begin position="282"/>
        <end position="291"/>
    </location>
</feature>
<name>K9MWB5_SCHMD</name>
<evidence type="ECO:0000256" key="5">
    <source>
        <dbReference type="ARBA" id="ARBA00023163"/>
    </source>
</evidence>
<dbReference type="Gene3D" id="1.10.10.10">
    <property type="entry name" value="Winged helix-like DNA-binding domain superfamily/Winged helix DNA-binding domain"/>
    <property type="match status" value="1"/>
</dbReference>
<dbReference type="SUPFAM" id="SSF144074">
    <property type="entry name" value="E2F-DP heterodimerization region"/>
    <property type="match status" value="1"/>
</dbReference>